<name>A0ABS3NNW0_9GAMM</name>
<reference evidence="2 3" key="1">
    <citation type="submission" date="2021-03" db="EMBL/GenBank/DDBJ databases">
        <authorList>
            <person name="Shang D.-D."/>
            <person name="Du Z.-J."/>
            <person name="Chen G.-J."/>
        </authorList>
    </citation>
    <scope>NUCLEOTIDE SEQUENCE [LARGE SCALE GENOMIC DNA]</scope>
    <source>
        <strain evidence="2 3">F1192</strain>
    </source>
</reference>
<feature type="domain" description="Glycosyl transferase family 25" evidence="1">
    <location>
        <begin position="2"/>
        <end position="174"/>
    </location>
</feature>
<sequence>MKVYVVSLKNQLDRRAHIEKQFQQLGLEYNFFDAVSKDDALQTYKNLSLNFVPDSITLGELGCFMSHVSLWQMMIDKELPYLVIFEDDVVLSARINDILPKLDILTQQYDVIKLETMQTPTELGRKVVIDDDLYICSLLSEHMGTAAYVISNECAVLMMNKLSLTSIDKPIDHFLFKDWLKNFSNHQVFPAVAIQDDLLHSKETTLVSNLEKERKQRMRKNTYPLIRRRKFQRELGRLFIQLSPSYWFQKYNLKSRTKGYCIIPFEGKV</sequence>
<dbReference type="CDD" id="cd06532">
    <property type="entry name" value="Glyco_transf_25"/>
    <property type="match status" value="1"/>
</dbReference>
<evidence type="ECO:0000313" key="3">
    <source>
        <dbReference type="Proteomes" id="UP000664554"/>
    </source>
</evidence>
<proteinExistence type="predicted"/>
<keyword evidence="3" id="KW-1185">Reference proteome</keyword>
<organism evidence="2 3">
    <name type="scientific">Psychrobacter coccoides</name>
    <dbReference type="NCBI Taxonomy" id="2818440"/>
    <lineage>
        <taxon>Bacteria</taxon>
        <taxon>Pseudomonadati</taxon>
        <taxon>Pseudomonadota</taxon>
        <taxon>Gammaproteobacteria</taxon>
        <taxon>Moraxellales</taxon>
        <taxon>Moraxellaceae</taxon>
        <taxon>Psychrobacter</taxon>
    </lineage>
</organism>
<comment type="caution">
    <text evidence="2">The sequence shown here is derived from an EMBL/GenBank/DDBJ whole genome shotgun (WGS) entry which is preliminary data.</text>
</comment>
<protein>
    <submittedName>
        <fullName evidence="2">Glycosyltransferase family 25 protein</fullName>
    </submittedName>
</protein>
<dbReference type="EMBL" id="JAGBKM010000012">
    <property type="protein sequence ID" value="MBO1531094.1"/>
    <property type="molecule type" value="Genomic_DNA"/>
</dbReference>
<dbReference type="Pfam" id="PF01755">
    <property type="entry name" value="Glyco_transf_25"/>
    <property type="match status" value="1"/>
</dbReference>
<accession>A0ABS3NNW0</accession>
<gene>
    <name evidence="2" type="ORF">J3492_07675</name>
</gene>
<dbReference type="InterPro" id="IPR002654">
    <property type="entry name" value="Glyco_trans_25"/>
</dbReference>
<evidence type="ECO:0000313" key="2">
    <source>
        <dbReference type="EMBL" id="MBO1531094.1"/>
    </source>
</evidence>
<evidence type="ECO:0000259" key="1">
    <source>
        <dbReference type="Pfam" id="PF01755"/>
    </source>
</evidence>
<dbReference type="Proteomes" id="UP000664554">
    <property type="component" value="Unassembled WGS sequence"/>
</dbReference>
<dbReference type="RefSeq" id="WP_207991224.1">
    <property type="nucleotide sequence ID" value="NZ_JAGBKM010000012.1"/>
</dbReference>